<gene>
    <name evidence="2" type="ORF">SAMN05421780_1207</name>
</gene>
<proteinExistence type="predicted"/>
<sequence length="477" mass="56273">MSKINSETRITDNKGTAAFHTYCSHHKPSISWRAVSNDDIGIDGEVELYNENGEPLAEIIKIQLKSTEKDKGYIKNENPNNKTFTFYAEKDHVEYWQNLPNDVLLVVFDNRNDANRLYAKKIENIDIKNTGTKSIPIQFNQESDLLDVSKNDFLGKFSRTLNKENPKIKSIPTGEEKLISNLLKISFPTNRIYIAPINYDREEIIKSSWQTDRYLKKTATAREVALNALSQQGLKFSSDWTVFNKQVITFHDLNDKNLPLSRIVDTSVIESFSPEEFYSISDDHKSVFKAFLRFCLQQILYKLKFEWDREDKIFKYRVPFTIDKSFEHKEKWKGDKEAKRTVFKSQYWEKGKVYYCTHFAFSVDIVDFDNQYFLCLNPTWLVTINGNRKSKIGYKKVSQLKKLERNKSVYNHLRFISYKLTYVDLFTKNYPFIQFEDLLKLEIDKVIDEDTWLKVASDEEKNILKDREEPNDIKDEY</sequence>
<dbReference type="Proteomes" id="UP000199514">
    <property type="component" value="Unassembled WGS sequence"/>
</dbReference>
<dbReference type="AlphaFoldDB" id="A0A1I1NUK2"/>
<name>A0A1I1NUK2_9BACT</name>
<dbReference type="Pfam" id="PF14280">
    <property type="entry name" value="DUF4365"/>
    <property type="match status" value="1"/>
</dbReference>
<dbReference type="OrthoDB" id="974896at2"/>
<organism evidence="2 3">
    <name type="scientific">Flexibacter flexilis DSM 6793</name>
    <dbReference type="NCBI Taxonomy" id="927664"/>
    <lineage>
        <taxon>Bacteria</taxon>
        <taxon>Pseudomonadati</taxon>
        <taxon>Bacteroidota</taxon>
        <taxon>Cytophagia</taxon>
        <taxon>Cytophagales</taxon>
        <taxon>Flexibacteraceae</taxon>
        <taxon>Flexibacter</taxon>
    </lineage>
</organism>
<accession>A0A1I1NUK2</accession>
<protein>
    <recommendedName>
        <fullName evidence="1">DUF4365 domain-containing protein</fullName>
    </recommendedName>
</protein>
<evidence type="ECO:0000313" key="3">
    <source>
        <dbReference type="Proteomes" id="UP000199514"/>
    </source>
</evidence>
<reference evidence="2 3" key="1">
    <citation type="submission" date="2016-10" db="EMBL/GenBank/DDBJ databases">
        <authorList>
            <person name="de Groot N.N."/>
        </authorList>
    </citation>
    <scope>NUCLEOTIDE SEQUENCE [LARGE SCALE GENOMIC DNA]</scope>
    <source>
        <strain evidence="2 3">DSM 6793</strain>
    </source>
</reference>
<dbReference type="EMBL" id="FOLE01000020">
    <property type="protein sequence ID" value="SFD01289.1"/>
    <property type="molecule type" value="Genomic_DNA"/>
</dbReference>
<dbReference type="InterPro" id="IPR025375">
    <property type="entry name" value="DUF4365"/>
</dbReference>
<evidence type="ECO:0000313" key="2">
    <source>
        <dbReference type="EMBL" id="SFD01289.1"/>
    </source>
</evidence>
<dbReference type="RefSeq" id="WP_091516911.1">
    <property type="nucleotide sequence ID" value="NZ_FOLE01000020.1"/>
</dbReference>
<evidence type="ECO:0000259" key="1">
    <source>
        <dbReference type="Pfam" id="PF14280"/>
    </source>
</evidence>
<feature type="domain" description="DUF4365" evidence="1">
    <location>
        <begin position="31"/>
        <end position="150"/>
    </location>
</feature>
<keyword evidence="3" id="KW-1185">Reference proteome</keyword>